<proteinExistence type="predicted"/>
<organism evidence="1">
    <name type="scientific">uncultured bacterium</name>
    <name type="common">gcode 4</name>
    <dbReference type="NCBI Taxonomy" id="1234023"/>
    <lineage>
        <taxon>Bacteria</taxon>
        <taxon>environmental samples</taxon>
    </lineage>
</organism>
<dbReference type="AlphaFoldDB" id="K2FYJ4"/>
<name>K2FYJ4_9BACT</name>
<reference evidence="1" key="1">
    <citation type="journal article" date="2012" name="Science">
        <title>Fermentation, hydrogen, and sulfur metabolism in multiple uncultivated bacterial phyla.</title>
        <authorList>
            <person name="Wrighton K.C."/>
            <person name="Thomas B.C."/>
            <person name="Sharon I."/>
            <person name="Miller C.S."/>
            <person name="Castelle C.J."/>
            <person name="VerBerkmoes N.C."/>
            <person name="Wilkins M.J."/>
            <person name="Hettich R.L."/>
            <person name="Lipton M.S."/>
            <person name="Williams K.H."/>
            <person name="Long P.E."/>
            <person name="Banfield J.F."/>
        </authorList>
    </citation>
    <scope>NUCLEOTIDE SEQUENCE [LARGE SCALE GENOMIC DNA]</scope>
</reference>
<comment type="caution">
    <text evidence="1">The sequence shown here is derived from an EMBL/GenBank/DDBJ whole genome shotgun (WGS) entry which is preliminary data.</text>
</comment>
<protein>
    <submittedName>
        <fullName evidence="1">Uncharacterized protein</fullName>
    </submittedName>
</protein>
<sequence length="132" mass="16064">MTENINNSQICDKKTKRITISLRLEEEMLLKINEIAKQKAKGINIERSKLINEMLNYYFPFKRDSEILYNYRKVISDFLPIYKKILIDNYSHLWLTQEQIEEKFNLEKWNALELVIYFTNSFVQFSKDKHFK</sequence>
<accession>K2FYJ4</accession>
<dbReference type="EMBL" id="AMFJ01000617">
    <property type="protein sequence ID" value="EKE26972.1"/>
    <property type="molecule type" value="Genomic_DNA"/>
</dbReference>
<evidence type="ECO:0000313" key="1">
    <source>
        <dbReference type="EMBL" id="EKE26972.1"/>
    </source>
</evidence>
<gene>
    <name evidence="1" type="ORF">ACD_4C00101G0009</name>
</gene>